<reference evidence="2 3" key="1">
    <citation type="submission" date="2017-05" db="EMBL/GenBank/DDBJ databases">
        <title>Vagococcus spp. assemblies.</title>
        <authorList>
            <person name="Gulvik C.A."/>
        </authorList>
    </citation>
    <scope>NUCLEOTIDE SEQUENCE [LARGE SCALE GENOMIC DNA]</scope>
    <source>
        <strain evidence="2 3">LMG 24798</strain>
    </source>
</reference>
<evidence type="ECO:0000259" key="1">
    <source>
        <dbReference type="PROSITE" id="PS51340"/>
    </source>
</evidence>
<dbReference type="PROSITE" id="PS51340">
    <property type="entry name" value="MOSC"/>
    <property type="match status" value="1"/>
</dbReference>
<accession>A0A430B2P6</accession>
<dbReference type="GO" id="GO:0030151">
    <property type="term" value="F:molybdenum ion binding"/>
    <property type="evidence" value="ECO:0007669"/>
    <property type="project" value="InterPro"/>
</dbReference>
<dbReference type="PANTHER" id="PTHR36930:SF1">
    <property type="entry name" value="MOSC DOMAIN-CONTAINING PROTEIN"/>
    <property type="match status" value="1"/>
</dbReference>
<dbReference type="AlphaFoldDB" id="A0A430B2P6"/>
<dbReference type="RefSeq" id="WP_126811494.1">
    <property type="nucleotide sequence ID" value="NZ_NGKC01000001.1"/>
</dbReference>
<dbReference type="OrthoDB" id="9789048at2"/>
<feature type="domain" description="MOSC" evidence="1">
    <location>
        <begin position="18"/>
        <end position="142"/>
    </location>
</feature>
<protein>
    <submittedName>
        <fullName evidence="2">MOSC domain-containing protein</fullName>
    </submittedName>
</protein>
<name>A0A430B2P6_9ENTE</name>
<keyword evidence="3" id="KW-1185">Reference proteome</keyword>
<sequence>MPTINALCLSEIKGVAKKPVAEVEVIADFGFKNDAHAGKWHRQVSLLGRENIDAFIKKGAPVVDGSFGENMIIEGIDLWHLPIGTQLVSGDIRLEVTQIGKKCHKGCAIRDIVGDCIMPREGIFTKVLSGGRLKVGDEIHVLPQ</sequence>
<proteinExistence type="predicted"/>
<evidence type="ECO:0000313" key="3">
    <source>
        <dbReference type="Proteomes" id="UP000286773"/>
    </source>
</evidence>
<dbReference type="EMBL" id="NGKC01000001">
    <property type="protein sequence ID" value="RSU14593.1"/>
    <property type="molecule type" value="Genomic_DNA"/>
</dbReference>
<evidence type="ECO:0000313" key="2">
    <source>
        <dbReference type="EMBL" id="RSU14593.1"/>
    </source>
</evidence>
<dbReference type="Gene3D" id="2.40.33.20">
    <property type="entry name" value="PK beta-barrel domain-like"/>
    <property type="match status" value="1"/>
</dbReference>
<dbReference type="Pfam" id="PF03473">
    <property type="entry name" value="MOSC"/>
    <property type="match status" value="1"/>
</dbReference>
<dbReference type="InterPro" id="IPR052716">
    <property type="entry name" value="MOSC_domain"/>
</dbReference>
<dbReference type="PANTHER" id="PTHR36930">
    <property type="entry name" value="METAL-SULFUR CLUSTER BIOSYNTHESIS PROTEINS YUAD-RELATED"/>
    <property type="match status" value="1"/>
</dbReference>
<dbReference type="GO" id="GO:0003824">
    <property type="term" value="F:catalytic activity"/>
    <property type="evidence" value="ECO:0007669"/>
    <property type="project" value="InterPro"/>
</dbReference>
<dbReference type="GO" id="GO:0030170">
    <property type="term" value="F:pyridoxal phosphate binding"/>
    <property type="evidence" value="ECO:0007669"/>
    <property type="project" value="InterPro"/>
</dbReference>
<dbReference type="InterPro" id="IPR011037">
    <property type="entry name" value="Pyrv_Knase-like_insert_dom_sf"/>
</dbReference>
<dbReference type="InterPro" id="IPR005302">
    <property type="entry name" value="MoCF_Sase_C"/>
</dbReference>
<gene>
    <name evidence="2" type="ORF">CBF27_01010</name>
</gene>
<comment type="caution">
    <text evidence="2">The sequence shown here is derived from an EMBL/GenBank/DDBJ whole genome shotgun (WGS) entry which is preliminary data.</text>
</comment>
<dbReference type="SUPFAM" id="SSF50800">
    <property type="entry name" value="PK beta-barrel domain-like"/>
    <property type="match status" value="1"/>
</dbReference>
<dbReference type="Proteomes" id="UP000286773">
    <property type="component" value="Unassembled WGS sequence"/>
</dbReference>
<organism evidence="2 3">
    <name type="scientific">Vagococcus acidifermentans</name>
    <dbReference type="NCBI Taxonomy" id="564710"/>
    <lineage>
        <taxon>Bacteria</taxon>
        <taxon>Bacillati</taxon>
        <taxon>Bacillota</taxon>
        <taxon>Bacilli</taxon>
        <taxon>Lactobacillales</taxon>
        <taxon>Enterococcaceae</taxon>
        <taxon>Vagococcus</taxon>
    </lineage>
</organism>